<dbReference type="InterPro" id="IPR022037">
    <property type="entry name" value="DUF3606"/>
</dbReference>
<dbReference type="EMBL" id="CP042437">
    <property type="protein sequence ID" value="QEC74732.1"/>
    <property type="molecule type" value="Genomic_DNA"/>
</dbReference>
<organism evidence="1 2">
    <name type="scientific">Mucilaginibacter ginsenosidivorax</name>
    <dbReference type="NCBI Taxonomy" id="862126"/>
    <lineage>
        <taxon>Bacteria</taxon>
        <taxon>Pseudomonadati</taxon>
        <taxon>Bacteroidota</taxon>
        <taxon>Sphingobacteriia</taxon>
        <taxon>Sphingobacteriales</taxon>
        <taxon>Sphingobacteriaceae</taxon>
        <taxon>Mucilaginibacter</taxon>
    </lineage>
</organism>
<evidence type="ECO:0000313" key="2">
    <source>
        <dbReference type="Proteomes" id="UP000321362"/>
    </source>
</evidence>
<name>A0A5B8VV19_9SPHI</name>
<dbReference type="AlphaFoldDB" id="A0A5B8VV19"/>
<dbReference type="RefSeq" id="WP_147051891.1">
    <property type="nucleotide sequence ID" value="NZ_CP042437.1"/>
</dbReference>
<keyword evidence="2" id="KW-1185">Reference proteome</keyword>
<protein>
    <submittedName>
        <fullName evidence="1">DUF3606 domain-containing protein</fullName>
    </submittedName>
</protein>
<evidence type="ECO:0000313" key="1">
    <source>
        <dbReference type="EMBL" id="QEC74732.1"/>
    </source>
</evidence>
<sequence>MEDKSKTGSPDSKFINVNEDYEVEYWTKELGVSKEELKAAVKAGGTSVAAVRKHLSK</sequence>
<dbReference type="OrthoDB" id="7030114at2"/>
<accession>A0A5B8VV19</accession>
<proteinExistence type="predicted"/>
<gene>
    <name evidence="1" type="ORF">FSB76_01750</name>
</gene>
<reference evidence="1 2" key="1">
    <citation type="journal article" date="2013" name="J. Microbiol.">
        <title>Mucilaginibacter ginsenosidivorax sp. nov., with ginsenoside converting activity isolated from sediment.</title>
        <authorList>
            <person name="Kim J.K."/>
            <person name="Choi T.E."/>
            <person name="Liu Q.M."/>
            <person name="Park H.Y."/>
            <person name="Yi T.H."/>
            <person name="Yoon M.H."/>
            <person name="Kim S.C."/>
            <person name="Im W.T."/>
        </authorList>
    </citation>
    <scope>NUCLEOTIDE SEQUENCE [LARGE SCALE GENOMIC DNA]</scope>
    <source>
        <strain evidence="1 2">KHI28</strain>
    </source>
</reference>
<dbReference type="Proteomes" id="UP000321362">
    <property type="component" value="Chromosome"/>
</dbReference>
<dbReference type="Pfam" id="PF12244">
    <property type="entry name" value="DUF3606"/>
    <property type="match status" value="1"/>
</dbReference>
<dbReference type="KEGG" id="mgk:FSB76_01750"/>